<evidence type="ECO:0000313" key="1">
    <source>
        <dbReference type="EMBL" id="ORB11281.1"/>
    </source>
</evidence>
<proteinExistence type="predicted"/>
<gene>
    <name evidence="1" type="ORF">BST37_20030</name>
</gene>
<evidence type="ECO:0000313" key="2">
    <source>
        <dbReference type="Proteomes" id="UP000192374"/>
    </source>
</evidence>
<comment type="caution">
    <text evidence="1">The sequence shown here is derived from an EMBL/GenBank/DDBJ whole genome shotgun (WGS) entry which is preliminary data.</text>
</comment>
<reference evidence="1 2" key="1">
    <citation type="submission" date="2017-02" db="EMBL/GenBank/DDBJ databases">
        <title>The new phylogeny of genus Mycobacterium.</title>
        <authorList>
            <person name="Tortoli E."/>
            <person name="Trovato A."/>
            <person name="Cirillo D.M."/>
        </authorList>
    </citation>
    <scope>NUCLEOTIDE SEQUENCE [LARGE SCALE GENOMIC DNA]</scope>
    <source>
        <strain evidence="1 2">DSM 45145</strain>
    </source>
</reference>
<dbReference type="EMBL" id="MVIC01000055">
    <property type="protein sequence ID" value="ORB11281.1"/>
    <property type="molecule type" value="Genomic_DNA"/>
</dbReference>
<keyword evidence="2" id="KW-1185">Reference proteome</keyword>
<accession>A0ABX3SZU2</accession>
<dbReference type="Proteomes" id="UP000192374">
    <property type="component" value="Unassembled WGS sequence"/>
</dbReference>
<name>A0ABX3SZU2_9MYCO</name>
<organism evidence="1 2">
    <name type="scientific">Mycobacterium noviomagense</name>
    <dbReference type="NCBI Taxonomy" id="459858"/>
    <lineage>
        <taxon>Bacteria</taxon>
        <taxon>Bacillati</taxon>
        <taxon>Actinomycetota</taxon>
        <taxon>Actinomycetes</taxon>
        <taxon>Mycobacteriales</taxon>
        <taxon>Mycobacteriaceae</taxon>
        <taxon>Mycobacterium</taxon>
    </lineage>
</organism>
<sequence>MNATTRMGLVTTEVAMLIGCGQLIPAAATAELHNVTYIARIDGVAPGSQATFLINDTQTNTAPLSSLPGNALQVNTVLADPAKAGMKVAIRWPYSANVHCEIDVDDNVAAQVDQFVRPAPGSTDPMNGVLPCGAPLPAS</sequence>
<evidence type="ECO:0008006" key="3">
    <source>
        <dbReference type="Google" id="ProtNLM"/>
    </source>
</evidence>
<protein>
    <recommendedName>
        <fullName evidence="3">Lipoprotein</fullName>
    </recommendedName>
</protein>